<evidence type="ECO:0000256" key="7">
    <source>
        <dbReference type="ARBA" id="ARBA00022840"/>
    </source>
</evidence>
<dbReference type="PANTHER" id="PTHR24421">
    <property type="entry name" value="NITRATE/NITRITE SENSOR PROTEIN NARX-RELATED"/>
    <property type="match status" value="1"/>
</dbReference>
<evidence type="ECO:0000256" key="2">
    <source>
        <dbReference type="ARBA" id="ARBA00012438"/>
    </source>
</evidence>
<dbReference type="GO" id="GO:0016301">
    <property type="term" value="F:kinase activity"/>
    <property type="evidence" value="ECO:0007669"/>
    <property type="project" value="UniProtKB-KW"/>
</dbReference>
<dbReference type="CDD" id="cd16917">
    <property type="entry name" value="HATPase_UhpB-NarQ-NarX-like"/>
    <property type="match status" value="1"/>
</dbReference>
<gene>
    <name evidence="14" type="ORF">GPJ59_13225</name>
</gene>
<dbReference type="InterPro" id="IPR050482">
    <property type="entry name" value="Sensor_HK_TwoCompSys"/>
</dbReference>
<organism evidence="14 15">
    <name type="scientific">Streptomyces bambusae</name>
    <dbReference type="NCBI Taxonomy" id="1550616"/>
    <lineage>
        <taxon>Bacteria</taxon>
        <taxon>Bacillati</taxon>
        <taxon>Actinomycetota</taxon>
        <taxon>Actinomycetes</taxon>
        <taxon>Kitasatosporales</taxon>
        <taxon>Streptomycetaceae</taxon>
        <taxon>Streptomyces</taxon>
    </lineage>
</organism>
<protein>
    <recommendedName>
        <fullName evidence="2">histidine kinase</fullName>
        <ecNumber evidence="2">2.7.13.3</ecNumber>
    </recommendedName>
</protein>
<dbReference type="Pfam" id="PF23539">
    <property type="entry name" value="DUF7134"/>
    <property type="match status" value="1"/>
</dbReference>
<comment type="catalytic activity">
    <reaction evidence="1">
        <text>ATP + protein L-histidine = ADP + protein N-phospho-L-histidine.</text>
        <dbReference type="EC" id="2.7.13.3"/>
    </reaction>
</comment>
<keyword evidence="10" id="KW-1133">Transmembrane helix</keyword>
<evidence type="ECO:0000256" key="9">
    <source>
        <dbReference type="SAM" id="MobiDB-lite"/>
    </source>
</evidence>
<dbReference type="EMBL" id="WTFF01000075">
    <property type="protein sequence ID" value="MBW5482816.1"/>
    <property type="molecule type" value="Genomic_DNA"/>
</dbReference>
<dbReference type="Gene3D" id="1.20.5.1930">
    <property type="match status" value="1"/>
</dbReference>
<keyword evidence="5" id="KW-0547">Nucleotide-binding</keyword>
<feature type="transmembrane region" description="Helical" evidence="10">
    <location>
        <begin position="27"/>
        <end position="45"/>
    </location>
</feature>
<dbReference type="Gene3D" id="3.30.565.10">
    <property type="entry name" value="Histidine kinase-like ATPase, C-terminal domain"/>
    <property type="match status" value="1"/>
</dbReference>
<feature type="transmembrane region" description="Helical" evidence="10">
    <location>
        <begin position="121"/>
        <end position="137"/>
    </location>
</feature>
<dbReference type="EC" id="2.7.13.3" evidence="2"/>
<evidence type="ECO:0000256" key="5">
    <source>
        <dbReference type="ARBA" id="ARBA00022741"/>
    </source>
</evidence>
<keyword evidence="8" id="KW-0902">Two-component regulatory system</keyword>
<feature type="domain" description="Histidine kinase/HSP90-like ATPase" evidence="11">
    <location>
        <begin position="284"/>
        <end position="414"/>
    </location>
</feature>
<sequence length="423" mass="44128">MADPVLALLVQVATTIPFVVPRGPQEPPATLAAYLLTSLGNLPLVWRRRAPVLVAFGVMAAGGVYRLSLDGPGQPLPYAGLIVLYTIALLCPPRVRTAMAAITVVVVFVSVALNTRTPRELLFSLFVFAAAYALGRLQATRQAYTAAVEDRAAQLERANRIEAEQAAARERARIAREMHDILSHAVSIMVVQAEAGPLAVRRDPERAEAAFDAIAETGRDAMAQLRRMLGVLRDEGDGHGGAPRAPQPGVAGLPALLERVRLGGPEVAYERTGRVRALPGAVDTAVHRVVQEALTNVVKHARATSVAVRIDYGEEDVTVTVTDDGRGAGVQLSGGRVSGRQASGMQGAGEQASGMQGAGEQASGMQGAGEQAFGGRWPGGHGLIGIRERAAAHGGTASAGPGPDGTGFELRVRLVTSAPEVGN</sequence>
<evidence type="ECO:0000256" key="1">
    <source>
        <dbReference type="ARBA" id="ARBA00000085"/>
    </source>
</evidence>
<evidence type="ECO:0000256" key="8">
    <source>
        <dbReference type="ARBA" id="ARBA00023012"/>
    </source>
</evidence>
<keyword evidence="3" id="KW-0597">Phosphoprotein</keyword>
<dbReference type="RefSeq" id="WP_219667300.1">
    <property type="nucleotide sequence ID" value="NZ_WTFF01000075.1"/>
</dbReference>
<dbReference type="Pfam" id="PF07730">
    <property type="entry name" value="HisKA_3"/>
    <property type="match status" value="1"/>
</dbReference>
<feature type="domain" description="Signal transduction histidine kinase subgroup 3 dimerisation and phosphoacceptor" evidence="12">
    <location>
        <begin position="170"/>
        <end position="235"/>
    </location>
</feature>
<evidence type="ECO:0000313" key="14">
    <source>
        <dbReference type="EMBL" id="MBW5482816.1"/>
    </source>
</evidence>
<accession>A0ABS6Z4W6</accession>
<evidence type="ECO:0000256" key="4">
    <source>
        <dbReference type="ARBA" id="ARBA00022679"/>
    </source>
</evidence>
<dbReference type="PANTHER" id="PTHR24421:SF10">
    <property type="entry name" value="NITRATE_NITRITE SENSOR PROTEIN NARQ"/>
    <property type="match status" value="1"/>
</dbReference>
<keyword evidence="10" id="KW-0812">Transmembrane</keyword>
<reference evidence="14 15" key="1">
    <citation type="submission" date="2019-12" db="EMBL/GenBank/DDBJ databases">
        <title>Genome sequence of Streptomyces bambusae.</title>
        <authorList>
            <person name="Bansal K."/>
            <person name="Choksket S."/>
            <person name="Korpole S."/>
            <person name="Patil P.B."/>
        </authorList>
    </citation>
    <scope>NUCLEOTIDE SEQUENCE [LARGE SCALE GENOMIC DNA]</scope>
    <source>
        <strain evidence="14 15">SK60</strain>
    </source>
</reference>
<feature type="domain" description="DUF7134" evidence="13">
    <location>
        <begin position="12"/>
        <end position="142"/>
    </location>
</feature>
<keyword evidence="7" id="KW-0067">ATP-binding</keyword>
<feature type="transmembrane region" description="Helical" evidence="10">
    <location>
        <begin position="52"/>
        <end position="69"/>
    </location>
</feature>
<evidence type="ECO:0000259" key="13">
    <source>
        <dbReference type="Pfam" id="PF23539"/>
    </source>
</evidence>
<evidence type="ECO:0000256" key="10">
    <source>
        <dbReference type="SAM" id="Phobius"/>
    </source>
</evidence>
<dbReference type="Proteomes" id="UP000812013">
    <property type="component" value="Unassembled WGS sequence"/>
</dbReference>
<dbReference type="SUPFAM" id="SSF55874">
    <property type="entry name" value="ATPase domain of HSP90 chaperone/DNA topoisomerase II/histidine kinase"/>
    <property type="match status" value="1"/>
</dbReference>
<name>A0ABS6Z4W6_9ACTN</name>
<evidence type="ECO:0000256" key="6">
    <source>
        <dbReference type="ARBA" id="ARBA00022777"/>
    </source>
</evidence>
<dbReference type="InterPro" id="IPR003594">
    <property type="entry name" value="HATPase_dom"/>
</dbReference>
<keyword evidence="4" id="KW-0808">Transferase</keyword>
<feature type="region of interest" description="Disordered" evidence="9">
    <location>
        <begin position="332"/>
        <end position="369"/>
    </location>
</feature>
<proteinExistence type="predicted"/>
<dbReference type="InterPro" id="IPR036890">
    <property type="entry name" value="HATPase_C_sf"/>
</dbReference>
<feature type="transmembrane region" description="Helical" evidence="10">
    <location>
        <begin position="98"/>
        <end position="115"/>
    </location>
</feature>
<evidence type="ECO:0000259" key="11">
    <source>
        <dbReference type="Pfam" id="PF02518"/>
    </source>
</evidence>
<evidence type="ECO:0000256" key="3">
    <source>
        <dbReference type="ARBA" id="ARBA00022553"/>
    </source>
</evidence>
<comment type="caution">
    <text evidence="14">The sequence shown here is derived from an EMBL/GenBank/DDBJ whole genome shotgun (WGS) entry which is preliminary data.</text>
</comment>
<evidence type="ECO:0000313" key="15">
    <source>
        <dbReference type="Proteomes" id="UP000812013"/>
    </source>
</evidence>
<keyword evidence="6 14" id="KW-0418">Kinase</keyword>
<keyword evidence="15" id="KW-1185">Reference proteome</keyword>
<dbReference type="InterPro" id="IPR055558">
    <property type="entry name" value="DUF7134"/>
</dbReference>
<dbReference type="Pfam" id="PF02518">
    <property type="entry name" value="HATPase_c"/>
    <property type="match status" value="1"/>
</dbReference>
<evidence type="ECO:0000259" key="12">
    <source>
        <dbReference type="Pfam" id="PF07730"/>
    </source>
</evidence>
<keyword evidence="10" id="KW-0472">Membrane</keyword>
<dbReference type="InterPro" id="IPR011712">
    <property type="entry name" value="Sig_transdc_His_kin_sub3_dim/P"/>
</dbReference>